<dbReference type="PANTHER" id="PTHR43991">
    <property type="entry name" value="WD REPEAT PROTEIN (AFU_ORTHOLOGUE AFUA_8G05640)-RELATED"/>
    <property type="match status" value="1"/>
</dbReference>
<dbReference type="InterPro" id="IPR036322">
    <property type="entry name" value="WD40_repeat_dom_sf"/>
</dbReference>
<gene>
    <name evidence="3" type="ORF">DIURU_001709</name>
</gene>
<dbReference type="OrthoDB" id="418169at2759"/>
<dbReference type="Gene3D" id="2.130.10.10">
    <property type="entry name" value="YVTN repeat-like/Quinoprotein amine dehydrogenase"/>
    <property type="match status" value="1"/>
</dbReference>
<evidence type="ECO:0000313" key="3">
    <source>
        <dbReference type="EMBL" id="KAA8905281.1"/>
    </source>
</evidence>
<name>A0A642UTS4_DIURU</name>
<dbReference type="AlphaFoldDB" id="A0A642UTS4"/>
<dbReference type="PANTHER" id="PTHR43991:SF9">
    <property type="entry name" value="DUF2415 DOMAIN-CONTAINING PROTEIN"/>
    <property type="match status" value="1"/>
</dbReference>
<evidence type="ECO:0000256" key="1">
    <source>
        <dbReference type="SAM" id="MobiDB-lite"/>
    </source>
</evidence>
<dbReference type="OMA" id="RPGHQSG"/>
<feature type="domain" description="DUF2415" evidence="2">
    <location>
        <begin position="280"/>
        <end position="326"/>
    </location>
</feature>
<dbReference type="RefSeq" id="XP_034013667.1">
    <property type="nucleotide sequence ID" value="XM_034154282.1"/>
</dbReference>
<reference evidence="3 4" key="1">
    <citation type="submission" date="2019-07" db="EMBL/GenBank/DDBJ databases">
        <title>Genome assembly of two rare yeast pathogens: Diutina rugosa and Trichomonascus ciferrii.</title>
        <authorList>
            <person name="Mixao V."/>
            <person name="Saus E."/>
            <person name="Hansen A."/>
            <person name="Lass-Flor C."/>
            <person name="Gabaldon T."/>
        </authorList>
    </citation>
    <scope>NUCLEOTIDE SEQUENCE [LARGE SCALE GENOMIC DNA]</scope>
    <source>
        <strain evidence="3 4">CBS 613</strain>
    </source>
</reference>
<proteinExistence type="predicted"/>
<sequence length="537" mass="60030">MSILRPTPKFVCNTKISVHHWQLLDLLHYESATNRLYYTKVDEIRRLEICQNQARSERHFELKYLPKCSNVASNGVTVTGGVLQPNSAVSQSFESLEMPTALEPGKCCKIQRPRSSNQGLFSYYSPETGAHTTVKLGEMINNDVKIYDSNSSQFSAYACNNDSFLYCMDVNNSSQISVTAKINCELNTCLNNVIRNPMCHRLLTVSGDTSSIFMVDPSSPQPVIKTIDSKHDSGFGIAYHNSGTMFSSVFQDGSCLIYDIRNLSGKLAEIRSTRPGISAGALRLCKFSPGNTQDDLLVLSEHAGRVHLVDMRHVTDEKHESHQVIVLPGALEQYADFMVQNKRRVEKLRGDDDAMSELNADVSVHDVLTLYNDQIRNYPSFSAPLVYCYDYLINENPQLFKNYYYQPPPPPPAPHSVPPRFKSPQWSSTTQAHVDDPAVAPKDQGLSWQSSLETDVFEEEDEEKDDEKLFASYVFHERSYSTTSADNLDGEMLIAGLEYYCPPNEGGRIVVGTKSAGLIAWEVNAIARRGISDASLV</sequence>
<dbReference type="InterPro" id="IPR019417">
    <property type="entry name" value="DUF2415"/>
</dbReference>
<dbReference type="SUPFAM" id="SSF50978">
    <property type="entry name" value="WD40 repeat-like"/>
    <property type="match status" value="1"/>
</dbReference>
<accession>A0A642UTS4</accession>
<feature type="compositionally biased region" description="Pro residues" evidence="1">
    <location>
        <begin position="406"/>
        <end position="417"/>
    </location>
</feature>
<dbReference type="GeneID" id="54780362"/>
<comment type="caution">
    <text evidence="3">The sequence shown here is derived from an EMBL/GenBank/DDBJ whole genome shotgun (WGS) entry which is preliminary data.</text>
</comment>
<dbReference type="Proteomes" id="UP000449547">
    <property type="component" value="Unassembled WGS sequence"/>
</dbReference>
<protein>
    <recommendedName>
        <fullName evidence="2">DUF2415 domain-containing protein</fullName>
    </recommendedName>
</protein>
<keyword evidence="4" id="KW-1185">Reference proteome</keyword>
<feature type="region of interest" description="Disordered" evidence="1">
    <location>
        <begin position="405"/>
        <end position="445"/>
    </location>
</feature>
<evidence type="ECO:0000259" key="2">
    <source>
        <dbReference type="Pfam" id="PF10313"/>
    </source>
</evidence>
<dbReference type="InterPro" id="IPR015943">
    <property type="entry name" value="WD40/YVTN_repeat-like_dom_sf"/>
</dbReference>
<dbReference type="EMBL" id="SWFT01000050">
    <property type="protein sequence ID" value="KAA8905281.1"/>
    <property type="molecule type" value="Genomic_DNA"/>
</dbReference>
<organism evidence="3 4">
    <name type="scientific">Diutina rugosa</name>
    <name type="common">Yeast</name>
    <name type="synonym">Candida rugosa</name>
    <dbReference type="NCBI Taxonomy" id="5481"/>
    <lineage>
        <taxon>Eukaryota</taxon>
        <taxon>Fungi</taxon>
        <taxon>Dikarya</taxon>
        <taxon>Ascomycota</taxon>
        <taxon>Saccharomycotina</taxon>
        <taxon>Pichiomycetes</taxon>
        <taxon>Debaryomycetaceae</taxon>
        <taxon>Diutina</taxon>
    </lineage>
</organism>
<dbReference type="Pfam" id="PF10313">
    <property type="entry name" value="DUF2415"/>
    <property type="match status" value="1"/>
</dbReference>
<dbReference type="VEuPathDB" id="FungiDB:DIURU_001709"/>
<evidence type="ECO:0000313" key="4">
    <source>
        <dbReference type="Proteomes" id="UP000449547"/>
    </source>
</evidence>